<dbReference type="Pfam" id="PF00378">
    <property type="entry name" value="ECH_1"/>
    <property type="match status" value="1"/>
</dbReference>
<reference evidence="5 6" key="1">
    <citation type="submission" date="2017-12" db="EMBL/GenBank/DDBJ databases">
        <title>Sequencing, de novo assembly and annotation of complete genome of a new Thraustochytrid species, strain FCC1311.</title>
        <authorList>
            <person name="Sedici K."/>
            <person name="Godart F."/>
            <person name="Aiese Cigliano R."/>
            <person name="Sanseverino W."/>
            <person name="Barakat M."/>
            <person name="Ortet P."/>
            <person name="Marechal E."/>
            <person name="Cagnac O."/>
            <person name="Amato A."/>
        </authorList>
    </citation>
    <scope>NUCLEOTIDE SEQUENCE [LARGE SCALE GENOMIC DNA]</scope>
</reference>
<dbReference type="InterPro" id="IPR001753">
    <property type="entry name" value="Enoyl-CoA_hydra/iso"/>
</dbReference>
<dbReference type="PANTHER" id="PTHR43684:SF1">
    <property type="entry name" value="ENOYL-COA DELTA ISOMERASE 2"/>
    <property type="match status" value="1"/>
</dbReference>
<keyword evidence="6" id="KW-1185">Reference proteome</keyword>
<name>A0A2R5GW90_9STRA</name>
<dbReference type="OrthoDB" id="409763at2759"/>
<dbReference type="Gene3D" id="3.90.226.10">
    <property type="entry name" value="2-enoyl-CoA Hydratase, Chain A, domain 1"/>
    <property type="match status" value="1"/>
</dbReference>
<sequence>MEHCSELISPFTPPVAHRPEALLCARKEGATLSRVARESAPFPGDLQLAAAAVGVLSFGLQRVLSSLHCKRASRRCIGDVSGQPGAGRAASDAEQSRAARSDADSTRKYGAARKTMSQLLETTVKGGIATLRFNNPRKLNAWSQSMMKAKRAALAQASANEEVKAVVLTGTGDYYCAGVDLAAVLKPMMPGKLVKMLKDLNEELFDQFIRFDKPIFAAVNGPAIGAAVTSSTLCDGIIASNRATFHTPFASLGLVPEGCSSVLFPELLGDELAQKMLNENYKLSAEEAAKTKMLTAMVQTGDAAPAGGIDEALLDATYAHVDEYLTKNGTQRSRSSEETARLREVNAQESAALADAFVSPPFFHAMEANAERRGRTNAKLAFQTLRVTRPVWGLFL</sequence>
<dbReference type="PANTHER" id="PTHR43684">
    <property type="match status" value="1"/>
</dbReference>
<accession>A0A2R5GW90</accession>
<evidence type="ECO:0000256" key="3">
    <source>
        <dbReference type="ARBA" id="ARBA00023235"/>
    </source>
</evidence>
<proteinExistence type="predicted"/>
<dbReference type="GO" id="GO:0005777">
    <property type="term" value="C:peroxisome"/>
    <property type="evidence" value="ECO:0007669"/>
    <property type="project" value="UniProtKB-SubCell"/>
</dbReference>
<keyword evidence="2" id="KW-0576">Peroxisome</keyword>
<dbReference type="InterPro" id="IPR029045">
    <property type="entry name" value="ClpP/crotonase-like_dom_sf"/>
</dbReference>
<dbReference type="Proteomes" id="UP000241890">
    <property type="component" value="Unassembled WGS sequence"/>
</dbReference>
<dbReference type="GO" id="GO:0004165">
    <property type="term" value="F:delta(3)-delta(2)-enoyl-CoA isomerase activity"/>
    <property type="evidence" value="ECO:0007669"/>
    <property type="project" value="UniProtKB-ARBA"/>
</dbReference>
<evidence type="ECO:0000256" key="1">
    <source>
        <dbReference type="ARBA" id="ARBA00004275"/>
    </source>
</evidence>
<dbReference type="EMBL" id="BEYU01000127">
    <property type="protein sequence ID" value="GBG32681.1"/>
    <property type="molecule type" value="Genomic_DNA"/>
</dbReference>
<evidence type="ECO:0000313" key="5">
    <source>
        <dbReference type="EMBL" id="GBG32681.1"/>
    </source>
</evidence>
<dbReference type="CDD" id="cd06558">
    <property type="entry name" value="crotonase-like"/>
    <property type="match status" value="1"/>
</dbReference>
<evidence type="ECO:0000256" key="4">
    <source>
        <dbReference type="SAM" id="MobiDB-lite"/>
    </source>
</evidence>
<dbReference type="SUPFAM" id="SSF52096">
    <property type="entry name" value="ClpP/crotonase"/>
    <property type="match status" value="1"/>
</dbReference>
<dbReference type="AlphaFoldDB" id="A0A2R5GW90"/>
<comment type="caution">
    <text evidence="5">The sequence shown here is derived from an EMBL/GenBank/DDBJ whole genome shotgun (WGS) entry which is preliminary data.</text>
</comment>
<dbReference type="InterPro" id="IPR051053">
    <property type="entry name" value="ECH/Chromodomain_protein"/>
</dbReference>
<feature type="compositionally biased region" description="Basic and acidic residues" evidence="4">
    <location>
        <begin position="94"/>
        <end position="107"/>
    </location>
</feature>
<dbReference type="InParanoid" id="A0A2R5GW90"/>
<gene>
    <name evidence="5" type="ORF">FCC1311_061591</name>
</gene>
<feature type="region of interest" description="Disordered" evidence="4">
    <location>
        <begin position="80"/>
        <end position="107"/>
    </location>
</feature>
<organism evidence="5 6">
    <name type="scientific">Hondaea fermentalgiana</name>
    <dbReference type="NCBI Taxonomy" id="2315210"/>
    <lineage>
        <taxon>Eukaryota</taxon>
        <taxon>Sar</taxon>
        <taxon>Stramenopiles</taxon>
        <taxon>Bigyra</taxon>
        <taxon>Labyrinthulomycetes</taxon>
        <taxon>Thraustochytrida</taxon>
        <taxon>Thraustochytriidae</taxon>
        <taxon>Hondaea</taxon>
    </lineage>
</organism>
<evidence type="ECO:0000313" key="6">
    <source>
        <dbReference type="Proteomes" id="UP000241890"/>
    </source>
</evidence>
<comment type="subcellular location">
    <subcellularLocation>
        <location evidence="1">Peroxisome</location>
    </subcellularLocation>
</comment>
<protein>
    <submittedName>
        <fullName evidence="5">Enoyl-CoA delta isomerase 2, mitochondrial</fullName>
    </submittedName>
</protein>
<evidence type="ECO:0000256" key="2">
    <source>
        <dbReference type="ARBA" id="ARBA00023140"/>
    </source>
</evidence>
<keyword evidence="3 5" id="KW-0413">Isomerase</keyword>